<dbReference type="EMBL" id="WNTK01004043">
    <property type="protein sequence ID" value="KAG9464691.1"/>
    <property type="molecule type" value="Genomic_DNA"/>
</dbReference>
<gene>
    <name evidence="1" type="ORF">GDO78_019545</name>
</gene>
<organism evidence="1 2">
    <name type="scientific">Eleutherodactylus coqui</name>
    <name type="common">Puerto Rican coqui</name>
    <dbReference type="NCBI Taxonomy" id="57060"/>
    <lineage>
        <taxon>Eukaryota</taxon>
        <taxon>Metazoa</taxon>
        <taxon>Chordata</taxon>
        <taxon>Craniata</taxon>
        <taxon>Vertebrata</taxon>
        <taxon>Euteleostomi</taxon>
        <taxon>Amphibia</taxon>
        <taxon>Batrachia</taxon>
        <taxon>Anura</taxon>
        <taxon>Neobatrachia</taxon>
        <taxon>Hyloidea</taxon>
        <taxon>Eleutherodactylidae</taxon>
        <taxon>Eleutherodactylinae</taxon>
        <taxon>Eleutherodactylus</taxon>
        <taxon>Eleutherodactylus</taxon>
    </lineage>
</organism>
<reference evidence="1" key="1">
    <citation type="thesis" date="2020" institute="ProQuest LLC" country="789 East Eisenhower Parkway, Ann Arbor, MI, USA">
        <title>Comparative Genomics and Chromosome Evolution.</title>
        <authorList>
            <person name="Mudd A.B."/>
        </authorList>
    </citation>
    <scope>NUCLEOTIDE SEQUENCE</scope>
    <source>
        <strain evidence="1">HN-11 Male</strain>
        <tissue evidence="1">Kidney and liver</tissue>
    </source>
</reference>
<name>A0A8J6BB84_ELECQ</name>
<dbReference type="AlphaFoldDB" id="A0A8J6BB84"/>
<evidence type="ECO:0000313" key="2">
    <source>
        <dbReference type="Proteomes" id="UP000770717"/>
    </source>
</evidence>
<proteinExistence type="predicted"/>
<sequence length="66" mass="7585">MEGQLPAPFVSVSGLIRTSWTDWSLWRRPGFICMTLKPRSSQRVEAQWFSATKVMASVFWDKEGCC</sequence>
<evidence type="ECO:0000313" key="1">
    <source>
        <dbReference type="EMBL" id="KAG9464691.1"/>
    </source>
</evidence>
<comment type="caution">
    <text evidence="1">The sequence shown here is derived from an EMBL/GenBank/DDBJ whole genome shotgun (WGS) entry which is preliminary data.</text>
</comment>
<accession>A0A8J6BB84</accession>
<protein>
    <submittedName>
        <fullName evidence="1">Uncharacterized protein</fullName>
    </submittedName>
</protein>
<keyword evidence="2" id="KW-1185">Reference proteome</keyword>
<dbReference type="Proteomes" id="UP000770717">
    <property type="component" value="Unassembled WGS sequence"/>
</dbReference>